<protein>
    <recommendedName>
        <fullName evidence="11">C2H2-type domain-containing protein</fullName>
    </recommendedName>
</protein>
<dbReference type="PROSITE" id="PS00028">
    <property type="entry name" value="ZINC_FINGER_C2H2_1"/>
    <property type="match status" value="2"/>
</dbReference>
<sequence length="291" mass="32810">MPDYGQSSSSNHHRVQPMSPGMLPPPPTFPGSYVAPYPYTVVDLQPQSSNHHHHRDPFPPPVAPFHNPPNHAPFGSPGFHSSPRILSGPPRGIYLPPSPRPMHPQWQAPNQEWSPDHSMHASPRQGDLNTPFASTSSPHPPTQFQQFALPQHPPPHNRHPPHQFSPHPYPPDDDFHSIDGRSSHPYPSSPFIDNRYMSPPMSYNPNAPSSSQAPRPVGSEAGVRASHDRRKEKGPYTHICAMCGRDFTRKQNLEVHIRAHNDDRPEVCSLQCGRAFRTKSDRRRHEKRSKH</sequence>
<evidence type="ECO:0000256" key="8">
    <source>
        <dbReference type="ARBA" id="ARBA00023242"/>
    </source>
</evidence>
<evidence type="ECO:0000256" key="10">
    <source>
        <dbReference type="SAM" id="MobiDB-lite"/>
    </source>
</evidence>
<evidence type="ECO:0000313" key="13">
    <source>
        <dbReference type="Proteomes" id="UP000027265"/>
    </source>
</evidence>
<evidence type="ECO:0000256" key="5">
    <source>
        <dbReference type="ARBA" id="ARBA00022833"/>
    </source>
</evidence>
<dbReference type="GO" id="GO:0000981">
    <property type="term" value="F:DNA-binding transcription factor activity, RNA polymerase II-specific"/>
    <property type="evidence" value="ECO:0007669"/>
    <property type="project" value="TreeGrafter"/>
</dbReference>
<dbReference type="InParanoid" id="A0A067PST1"/>
<evidence type="ECO:0000256" key="1">
    <source>
        <dbReference type="ARBA" id="ARBA00004123"/>
    </source>
</evidence>
<evidence type="ECO:0000313" key="12">
    <source>
        <dbReference type="EMBL" id="KDQ54357.1"/>
    </source>
</evidence>
<dbReference type="PANTHER" id="PTHR14196:SF0">
    <property type="entry name" value="PROTEIN BOWEL"/>
    <property type="match status" value="1"/>
</dbReference>
<feature type="compositionally biased region" description="Polar residues" evidence="10">
    <location>
        <begin position="1"/>
        <end position="10"/>
    </location>
</feature>
<feature type="domain" description="C2H2-type" evidence="11">
    <location>
        <begin position="266"/>
        <end position="291"/>
    </location>
</feature>
<dbReference type="Pfam" id="PF00096">
    <property type="entry name" value="zf-C2H2"/>
    <property type="match status" value="1"/>
</dbReference>
<feature type="region of interest" description="Disordered" evidence="10">
    <location>
        <begin position="44"/>
        <end position="233"/>
    </location>
</feature>
<keyword evidence="7" id="KW-0804">Transcription</keyword>
<dbReference type="InterPro" id="IPR013087">
    <property type="entry name" value="Znf_C2H2_type"/>
</dbReference>
<proteinExistence type="predicted"/>
<keyword evidence="13" id="KW-1185">Reference proteome</keyword>
<name>A0A067PST1_9AGAM</name>
<dbReference type="AlphaFoldDB" id="A0A067PST1"/>
<keyword evidence="5" id="KW-0862">Zinc</keyword>
<evidence type="ECO:0000256" key="4">
    <source>
        <dbReference type="ARBA" id="ARBA00022771"/>
    </source>
</evidence>
<dbReference type="Gene3D" id="3.30.160.60">
    <property type="entry name" value="Classic Zinc Finger"/>
    <property type="match status" value="1"/>
</dbReference>
<gene>
    <name evidence="12" type="ORF">JAAARDRAFT_60748</name>
</gene>
<dbReference type="HOGENOM" id="CLU_956647_0_0_1"/>
<evidence type="ECO:0000259" key="11">
    <source>
        <dbReference type="PROSITE" id="PS50157"/>
    </source>
</evidence>
<dbReference type="GO" id="GO:0005634">
    <property type="term" value="C:nucleus"/>
    <property type="evidence" value="ECO:0007669"/>
    <property type="project" value="UniProtKB-SubCell"/>
</dbReference>
<evidence type="ECO:0000256" key="7">
    <source>
        <dbReference type="ARBA" id="ARBA00023163"/>
    </source>
</evidence>
<dbReference type="GO" id="GO:0000977">
    <property type="term" value="F:RNA polymerase II transcription regulatory region sequence-specific DNA binding"/>
    <property type="evidence" value="ECO:0007669"/>
    <property type="project" value="TreeGrafter"/>
</dbReference>
<dbReference type="InterPro" id="IPR036236">
    <property type="entry name" value="Znf_C2H2_sf"/>
</dbReference>
<comment type="subcellular location">
    <subcellularLocation>
        <location evidence="1">Nucleus</location>
    </subcellularLocation>
</comment>
<keyword evidence="6" id="KW-0805">Transcription regulation</keyword>
<dbReference type="PANTHER" id="PTHR14196">
    <property type="entry name" value="ODD-SKIPPED - RELATED"/>
    <property type="match status" value="1"/>
</dbReference>
<reference evidence="13" key="1">
    <citation type="journal article" date="2014" name="Proc. Natl. Acad. Sci. U.S.A.">
        <title>Extensive sampling of basidiomycete genomes demonstrates inadequacy of the white-rot/brown-rot paradigm for wood decay fungi.</title>
        <authorList>
            <person name="Riley R."/>
            <person name="Salamov A.A."/>
            <person name="Brown D.W."/>
            <person name="Nagy L.G."/>
            <person name="Floudas D."/>
            <person name="Held B.W."/>
            <person name="Levasseur A."/>
            <person name="Lombard V."/>
            <person name="Morin E."/>
            <person name="Otillar R."/>
            <person name="Lindquist E.A."/>
            <person name="Sun H."/>
            <person name="LaButti K.M."/>
            <person name="Schmutz J."/>
            <person name="Jabbour D."/>
            <person name="Luo H."/>
            <person name="Baker S.E."/>
            <person name="Pisabarro A.G."/>
            <person name="Walton J.D."/>
            <person name="Blanchette R.A."/>
            <person name="Henrissat B."/>
            <person name="Martin F."/>
            <person name="Cullen D."/>
            <person name="Hibbett D.S."/>
            <person name="Grigoriev I.V."/>
        </authorList>
    </citation>
    <scope>NUCLEOTIDE SEQUENCE [LARGE SCALE GENOMIC DNA]</scope>
    <source>
        <strain evidence="13">MUCL 33604</strain>
    </source>
</reference>
<organism evidence="12 13">
    <name type="scientific">Jaapia argillacea MUCL 33604</name>
    <dbReference type="NCBI Taxonomy" id="933084"/>
    <lineage>
        <taxon>Eukaryota</taxon>
        <taxon>Fungi</taxon>
        <taxon>Dikarya</taxon>
        <taxon>Basidiomycota</taxon>
        <taxon>Agaricomycotina</taxon>
        <taxon>Agaricomycetes</taxon>
        <taxon>Agaricomycetidae</taxon>
        <taxon>Jaapiales</taxon>
        <taxon>Jaapiaceae</taxon>
        <taxon>Jaapia</taxon>
    </lineage>
</organism>
<dbReference type="FunFam" id="3.30.160.60:FF:000100">
    <property type="entry name" value="Zinc finger 45-like"/>
    <property type="match status" value="1"/>
</dbReference>
<keyword evidence="8" id="KW-0539">Nucleus</keyword>
<keyword evidence="2" id="KW-0479">Metal-binding</keyword>
<dbReference type="EMBL" id="KL197729">
    <property type="protein sequence ID" value="KDQ54357.1"/>
    <property type="molecule type" value="Genomic_DNA"/>
</dbReference>
<dbReference type="PROSITE" id="PS50157">
    <property type="entry name" value="ZINC_FINGER_C2H2_2"/>
    <property type="match status" value="2"/>
</dbReference>
<keyword evidence="4 9" id="KW-0863">Zinc-finger</keyword>
<feature type="region of interest" description="Disordered" evidence="10">
    <location>
        <begin position="1"/>
        <end position="29"/>
    </location>
</feature>
<evidence type="ECO:0000256" key="6">
    <source>
        <dbReference type="ARBA" id="ARBA00023015"/>
    </source>
</evidence>
<evidence type="ECO:0000256" key="9">
    <source>
        <dbReference type="PROSITE-ProRule" id="PRU00042"/>
    </source>
</evidence>
<keyword evidence="3" id="KW-0677">Repeat</keyword>
<feature type="compositionally biased region" description="Polar residues" evidence="10">
    <location>
        <begin position="127"/>
        <end position="148"/>
    </location>
</feature>
<feature type="compositionally biased region" description="Basic and acidic residues" evidence="10">
    <location>
        <begin position="173"/>
        <end position="182"/>
    </location>
</feature>
<dbReference type="SUPFAM" id="SSF57667">
    <property type="entry name" value="beta-beta-alpha zinc fingers"/>
    <property type="match status" value="1"/>
</dbReference>
<evidence type="ECO:0000256" key="2">
    <source>
        <dbReference type="ARBA" id="ARBA00022723"/>
    </source>
</evidence>
<feature type="domain" description="C2H2-type" evidence="11">
    <location>
        <begin position="238"/>
        <end position="265"/>
    </location>
</feature>
<evidence type="ECO:0000256" key="3">
    <source>
        <dbReference type="ARBA" id="ARBA00022737"/>
    </source>
</evidence>
<dbReference type="SMART" id="SM00355">
    <property type="entry name" value="ZnF_C2H2"/>
    <property type="match status" value="2"/>
</dbReference>
<dbReference type="STRING" id="933084.A0A067PST1"/>
<feature type="compositionally biased region" description="Pro residues" evidence="10">
    <location>
        <begin position="58"/>
        <end position="71"/>
    </location>
</feature>
<dbReference type="Proteomes" id="UP000027265">
    <property type="component" value="Unassembled WGS sequence"/>
</dbReference>
<dbReference type="InterPro" id="IPR050717">
    <property type="entry name" value="C2H2-ZF_Transcription_Reg"/>
</dbReference>
<feature type="compositionally biased region" description="Polar residues" evidence="10">
    <location>
        <begin position="201"/>
        <end position="213"/>
    </location>
</feature>
<dbReference type="GO" id="GO:0008270">
    <property type="term" value="F:zinc ion binding"/>
    <property type="evidence" value="ECO:0007669"/>
    <property type="project" value="UniProtKB-KW"/>
</dbReference>
<dbReference type="OrthoDB" id="3437960at2759"/>
<accession>A0A067PST1</accession>